<sequence length="96" mass="9240">MNGMNAVFPCSLSSAKVPEMLRLSSAPAAAAAAALTATTGAAAAPRNETLPAAAPRLGIAAENDAEPPAAAAVDAEAALSANAMGRRVVARRAGGG</sequence>
<proteinExistence type="predicted"/>
<dbReference type="AlphaFoldDB" id="A0A0A9ERG9"/>
<reference evidence="1" key="1">
    <citation type="submission" date="2014-09" db="EMBL/GenBank/DDBJ databases">
        <authorList>
            <person name="Magalhaes I.L.F."/>
            <person name="Oliveira U."/>
            <person name="Santos F.R."/>
            <person name="Vidigal T.H.D.A."/>
            <person name="Brescovit A.D."/>
            <person name="Santos A.J."/>
        </authorList>
    </citation>
    <scope>NUCLEOTIDE SEQUENCE</scope>
    <source>
        <tissue evidence="1">Shoot tissue taken approximately 20 cm above the soil surface</tissue>
    </source>
</reference>
<name>A0A0A9ERG9_ARUDO</name>
<evidence type="ECO:0000313" key="1">
    <source>
        <dbReference type="EMBL" id="JAE03360.1"/>
    </source>
</evidence>
<protein>
    <submittedName>
        <fullName evidence="1">Uncharacterized protein</fullName>
    </submittedName>
</protein>
<organism evidence="1">
    <name type="scientific">Arundo donax</name>
    <name type="common">Giant reed</name>
    <name type="synonym">Donax arundinaceus</name>
    <dbReference type="NCBI Taxonomy" id="35708"/>
    <lineage>
        <taxon>Eukaryota</taxon>
        <taxon>Viridiplantae</taxon>
        <taxon>Streptophyta</taxon>
        <taxon>Embryophyta</taxon>
        <taxon>Tracheophyta</taxon>
        <taxon>Spermatophyta</taxon>
        <taxon>Magnoliopsida</taxon>
        <taxon>Liliopsida</taxon>
        <taxon>Poales</taxon>
        <taxon>Poaceae</taxon>
        <taxon>PACMAD clade</taxon>
        <taxon>Arundinoideae</taxon>
        <taxon>Arundineae</taxon>
        <taxon>Arundo</taxon>
    </lineage>
</organism>
<reference evidence="1" key="2">
    <citation type="journal article" date="2015" name="Data Brief">
        <title>Shoot transcriptome of the giant reed, Arundo donax.</title>
        <authorList>
            <person name="Barrero R.A."/>
            <person name="Guerrero F.D."/>
            <person name="Moolhuijzen P."/>
            <person name="Goolsby J.A."/>
            <person name="Tidwell J."/>
            <person name="Bellgard S.E."/>
            <person name="Bellgard M.I."/>
        </authorList>
    </citation>
    <scope>NUCLEOTIDE SEQUENCE</scope>
    <source>
        <tissue evidence="1">Shoot tissue taken approximately 20 cm above the soil surface</tissue>
    </source>
</reference>
<accession>A0A0A9ERG9</accession>
<dbReference type="EMBL" id="GBRH01194536">
    <property type="protein sequence ID" value="JAE03360.1"/>
    <property type="molecule type" value="Transcribed_RNA"/>
</dbReference>